<dbReference type="InterPro" id="IPR023159">
    <property type="entry name" value="SO1590-like_sf"/>
</dbReference>
<reference evidence="1 2" key="1">
    <citation type="journal article" date="2016" name="Int. J. Syst. Evol. Microbiol.">
        <title>Description of Comamonas sediminis sp. nov., isolated from lagoon sediments.</title>
        <authorList>
            <person name="Subhash Y."/>
            <person name="Bang J.J."/>
            <person name="You T.H."/>
            <person name="Lee S.S."/>
        </authorList>
    </citation>
    <scope>NUCLEOTIDE SEQUENCE [LARGE SCALE GENOMIC DNA]</scope>
    <source>
        <strain evidence="1 2">JCM 31169</strain>
    </source>
</reference>
<dbReference type="InterPro" id="IPR021607">
    <property type="entry name" value="DUF3224"/>
</dbReference>
<evidence type="ECO:0000313" key="2">
    <source>
        <dbReference type="Proteomes" id="UP001562178"/>
    </source>
</evidence>
<gene>
    <name evidence="1" type="ORF">AB7A72_09305</name>
</gene>
<evidence type="ECO:0000313" key="1">
    <source>
        <dbReference type="EMBL" id="MEY2251201.1"/>
    </source>
</evidence>
<organism evidence="1 2">
    <name type="scientific">Comamonas sediminis</name>
    <dbReference type="NCBI Taxonomy" id="1783360"/>
    <lineage>
        <taxon>Bacteria</taxon>
        <taxon>Pseudomonadati</taxon>
        <taxon>Pseudomonadota</taxon>
        <taxon>Betaproteobacteria</taxon>
        <taxon>Burkholderiales</taxon>
        <taxon>Comamonadaceae</taxon>
        <taxon>Comamonas</taxon>
    </lineage>
</organism>
<keyword evidence="2" id="KW-1185">Reference proteome</keyword>
<sequence length="164" mass="17626">MDHIATGSFDITLQPEALSPVAEATGLGRLSLNKQFSGDLQATSQSEMLSFRSSTAGSAGYVAMERVQGHLHGRHGSFVLQHSASMAQGEASQHITVVPDSATDALQGLRGTMQITIDNGQLPTALRTSCRRPEPRCAPPVANLSRRCDDMQDRDFLQDAAFSR</sequence>
<comment type="caution">
    <text evidence="1">The sequence shown here is derived from an EMBL/GenBank/DDBJ whole genome shotgun (WGS) entry which is preliminary data.</text>
</comment>
<dbReference type="Gene3D" id="2.40.350.10">
    <property type="entry name" value="SO1590-like"/>
    <property type="match status" value="1"/>
</dbReference>
<accession>A0ABV4B2N8</accession>
<proteinExistence type="predicted"/>
<dbReference type="SUPFAM" id="SSF159238">
    <property type="entry name" value="SO1590-like"/>
    <property type="match status" value="1"/>
</dbReference>
<dbReference type="EMBL" id="JBGBDC010000003">
    <property type="protein sequence ID" value="MEY2251201.1"/>
    <property type="molecule type" value="Genomic_DNA"/>
</dbReference>
<dbReference type="RefSeq" id="WP_369459722.1">
    <property type="nucleotide sequence ID" value="NZ_JBGBDC010000003.1"/>
</dbReference>
<dbReference type="Proteomes" id="UP001562178">
    <property type="component" value="Unassembled WGS sequence"/>
</dbReference>
<dbReference type="Pfam" id="PF11528">
    <property type="entry name" value="DUF3224"/>
    <property type="match status" value="1"/>
</dbReference>
<name>A0ABV4B2N8_9BURK</name>
<protein>
    <submittedName>
        <fullName evidence="1">DUF3224 domain-containing protein</fullName>
    </submittedName>
</protein>